<keyword evidence="6" id="KW-0375">Hydrogen ion transport</keyword>
<dbReference type="Pfam" id="PF00137">
    <property type="entry name" value="ATP-synt_C"/>
    <property type="match status" value="1"/>
</dbReference>
<evidence type="ECO:0000256" key="4">
    <source>
        <dbReference type="ARBA" id="ARBA00022547"/>
    </source>
</evidence>
<evidence type="ECO:0000256" key="12">
    <source>
        <dbReference type="ARBA" id="ARBA00032887"/>
    </source>
</evidence>
<dbReference type="GO" id="GO:0045259">
    <property type="term" value="C:proton-transporting ATP synthase complex"/>
    <property type="evidence" value="ECO:0007669"/>
    <property type="project" value="UniProtKB-KW"/>
</dbReference>
<sequence>MKSFIQCCIGAGLALLGFIGIGYGLGVAGAAALEGIARQPEAVDRIANVLFFLVVIPELILAFLLVKTALRIHNCGNQKDRAGE</sequence>
<dbReference type="PRINTS" id="PR00124">
    <property type="entry name" value="ATPASEC"/>
</dbReference>
<dbReference type="AlphaFoldDB" id="A0A427TRE9"/>
<evidence type="ECO:0000256" key="13">
    <source>
        <dbReference type="SAM" id="Phobius"/>
    </source>
</evidence>
<dbReference type="InterPro" id="IPR002379">
    <property type="entry name" value="ATPase_proteolipid_c-like_dom"/>
</dbReference>
<keyword evidence="3" id="KW-0813">Transport</keyword>
<evidence type="ECO:0000256" key="1">
    <source>
        <dbReference type="ARBA" id="ARBA00004141"/>
    </source>
</evidence>
<dbReference type="GO" id="GO:0015078">
    <property type="term" value="F:proton transmembrane transporter activity"/>
    <property type="evidence" value="ECO:0007669"/>
    <property type="project" value="InterPro"/>
</dbReference>
<evidence type="ECO:0000256" key="9">
    <source>
        <dbReference type="ARBA" id="ARBA00023121"/>
    </source>
</evidence>
<dbReference type="GO" id="GO:0015986">
    <property type="term" value="P:proton motive force-driven ATP synthesis"/>
    <property type="evidence" value="ECO:0007669"/>
    <property type="project" value="InterPro"/>
</dbReference>
<keyword evidence="9" id="KW-0446">Lipid-binding</keyword>
<accession>A0A427TRE9</accession>
<gene>
    <name evidence="15" type="ORF">EJA10_13480</name>
</gene>
<dbReference type="InterPro" id="IPR038662">
    <property type="entry name" value="ATP_synth_F0_csu_sf"/>
</dbReference>
<evidence type="ECO:0000256" key="3">
    <source>
        <dbReference type="ARBA" id="ARBA00022448"/>
    </source>
</evidence>
<keyword evidence="15" id="KW-0378">Hydrolase</keyword>
<keyword evidence="7 13" id="KW-1133">Transmembrane helix</keyword>
<dbReference type="Gene3D" id="1.20.20.10">
    <property type="entry name" value="F1F0 ATP synthase subunit C"/>
    <property type="match status" value="1"/>
</dbReference>
<reference evidence="16" key="1">
    <citation type="submission" date="2018-12" db="EMBL/GenBank/DDBJ databases">
        <title>Bacillus chawlae sp. nov., Bacillus glennii sp. nov., and Bacillus saganii sp. nov. Isolated from the Vehicle Assembly Building at Kennedy Space Center where the Viking Spacecraft were Assembled.</title>
        <authorList>
            <person name="Seuylemezian A."/>
            <person name="Vaishampayan P."/>
        </authorList>
    </citation>
    <scope>NUCLEOTIDE SEQUENCE [LARGE SCALE GENOMIC DNA]</scope>
    <source>
        <strain evidence="16">DSM 13966</strain>
    </source>
</reference>
<evidence type="ECO:0000256" key="7">
    <source>
        <dbReference type="ARBA" id="ARBA00022989"/>
    </source>
</evidence>
<keyword evidence="5 13" id="KW-0812">Transmembrane</keyword>
<keyword evidence="8" id="KW-0406">Ion transport</keyword>
<comment type="similarity">
    <text evidence="2">Belongs to the ATPase C chain family.</text>
</comment>
<evidence type="ECO:0000313" key="15">
    <source>
        <dbReference type="EMBL" id="RSD26856.1"/>
    </source>
</evidence>
<keyword evidence="4" id="KW-0138">CF(0)</keyword>
<comment type="subcellular location">
    <subcellularLocation>
        <location evidence="1">Membrane</location>
        <topology evidence="1">Multi-pass membrane protein</topology>
    </subcellularLocation>
</comment>
<evidence type="ECO:0000256" key="8">
    <source>
        <dbReference type="ARBA" id="ARBA00023065"/>
    </source>
</evidence>
<evidence type="ECO:0000313" key="16">
    <source>
        <dbReference type="Proteomes" id="UP000279911"/>
    </source>
</evidence>
<dbReference type="RefSeq" id="WP_125480515.1">
    <property type="nucleotide sequence ID" value="NZ_RSFW01000014.1"/>
</dbReference>
<evidence type="ECO:0000256" key="10">
    <source>
        <dbReference type="ARBA" id="ARBA00023136"/>
    </source>
</evidence>
<dbReference type="GO" id="GO:0008289">
    <property type="term" value="F:lipid binding"/>
    <property type="evidence" value="ECO:0007669"/>
    <property type="project" value="UniProtKB-KW"/>
</dbReference>
<dbReference type="InterPro" id="IPR000454">
    <property type="entry name" value="ATP_synth_F0_csu"/>
</dbReference>
<dbReference type="GO" id="GO:0033177">
    <property type="term" value="C:proton-transporting two-sector ATPase complex, proton-transporting domain"/>
    <property type="evidence" value="ECO:0007669"/>
    <property type="project" value="InterPro"/>
</dbReference>
<dbReference type="EMBL" id="RSFW01000014">
    <property type="protein sequence ID" value="RSD26856.1"/>
    <property type="molecule type" value="Genomic_DNA"/>
</dbReference>
<name>A0A427TRE9_9BACI</name>
<dbReference type="InterPro" id="IPR035921">
    <property type="entry name" value="F/V-ATP_Csub_sf"/>
</dbReference>
<dbReference type="OrthoDB" id="2932286at2"/>
<proteinExistence type="inferred from homology"/>
<protein>
    <recommendedName>
        <fullName evidence="11">ATP synthase F(0) sector subunit c</fullName>
    </recommendedName>
    <alternativeName>
        <fullName evidence="12">F-type ATPase subunit c</fullName>
    </alternativeName>
</protein>
<feature type="domain" description="V-ATPase proteolipid subunit C-like" evidence="14">
    <location>
        <begin position="9"/>
        <end position="63"/>
    </location>
</feature>
<evidence type="ECO:0000256" key="11">
    <source>
        <dbReference type="ARBA" id="ARBA00032200"/>
    </source>
</evidence>
<dbReference type="InterPro" id="IPR020537">
    <property type="entry name" value="ATP_synth_F0_csu_DDCD_BS"/>
</dbReference>
<dbReference type="GO" id="GO:0016787">
    <property type="term" value="F:hydrolase activity"/>
    <property type="evidence" value="ECO:0007669"/>
    <property type="project" value="UniProtKB-KW"/>
</dbReference>
<dbReference type="SUPFAM" id="SSF81333">
    <property type="entry name" value="F1F0 ATP synthase subunit C"/>
    <property type="match status" value="1"/>
</dbReference>
<evidence type="ECO:0000259" key="14">
    <source>
        <dbReference type="Pfam" id="PF00137"/>
    </source>
</evidence>
<keyword evidence="10 13" id="KW-0472">Membrane</keyword>
<evidence type="ECO:0000256" key="6">
    <source>
        <dbReference type="ARBA" id="ARBA00022781"/>
    </source>
</evidence>
<feature type="transmembrane region" description="Helical" evidence="13">
    <location>
        <begin position="46"/>
        <end position="66"/>
    </location>
</feature>
<evidence type="ECO:0000256" key="5">
    <source>
        <dbReference type="ARBA" id="ARBA00022692"/>
    </source>
</evidence>
<comment type="caution">
    <text evidence="15">The sequence shown here is derived from an EMBL/GenBank/DDBJ whole genome shotgun (WGS) entry which is preliminary data.</text>
</comment>
<dbReference type="PROSITE" id="PS00605">
    <property type="entry name" value="ATPASE_C"/>
    <property type="match status" value="1"/>
</dbReference>
<dbReference type="Proteomes" id="UP000279911">
    <property type="component" value="Unassembled WGS sequence"/>
</dbReference>
<evidence type="ECO:0000256" key="2">
    <source>
        <dbReference type="ARBA" id="ARBA00006704"/>
    </source>
</evidence>
<organism evidence="15 16">
    <name type="scientific">Mesobacillus subterraneus</name>
    <dbReference type="NCBI Taxonomy" id="285983"/>
    <lineage>
        <taxon>Bacteria</taxon>
        <taxon>Bacillati</taxon>
        <taxon>Bacillota</taxon>
        <taxon>Bacilli</taxon>
        <taxon>Bacillales</taxon>
        <taxon>Bacillaceae</taxon>
        <taxon>Mesobacillus</taxon>
    </lineage>
</organism>